<dbReference type="CDD" id="cd03505">
    <property type="entry name" value="Delta9-FADS-like"/>
    <property type="match status" value="1"/>
</dbReference>
<protein>
    <submittedName>
        <fullName evidence="13">Fatty acid desaturase</fullName>
    </submittedName>
</protein>
<evidence type="ECO:0000256" key="6">
    <source>
        <dbReference type="ARBA" id="ARBA00023002"/>
    </source>
</evidence>
<evidence type="ECO:0000256" key="7">
    <source>
        <dbReference type="ARBA" id="ARBA00023004"/>
    </source>
</evidence>
<evidence type="ECO:0000256" key="2">
    <source>
        <dbReference type="ARBA" id="ARBA00008749"/>
    </source>
</evidence>
<comment type="subcellular location">
    <subcellularLocation>
        <location evidence="1">Membrane</location>
        <topology evidence="1">Multi-pass membrane protein</topology>
    </subcellularLocation>
</comment>
<keyword evidence="8" id="KW-0443">Lipid metabolism</keyword>
<keyword evidence="14" id="KW-1185">Reference proteome</keyword>
<feature type="transmembrane region" description="Helical" evidence="11">
    <location>
        <begin position="213"/>
        <end position="246"/>
    </location>
</feature>
<dbReference type="RefSeq" id="WP_084417093.1">
    <property type="nucleotide sequence ID" value="NZ_CP042912.1"/>
</dbReference>
<evidence type="ECO:0000256" key="1">
    <source>
        <dbReference type="ARBA" id="ARBA00004141"/>
    </source>
</evidence>
<feature type="transmembrane region" description="Helical" evidence="11">
    <location>
        <begin position="58"/>
        <end position="78"/>
    </location>
</feature>
<dbReference type="PANTHER" id="PTHR11351:SF3">
    <property type="entry name" value="BLL4393 PROTEIN"/>
    <property type="match status" value="1"/>
</dbReference>
<sequence>MATVQEKPTPTEYSVAEDVQGSNVGDQSTFVRFDEPAPLPPSEEHEDDGAPSLAQKILMINVVVLPILALMAVVWMSWQYGFMGWLYVGLLFGGWYVTGLGITVGYHRLFSHHSFQCTRSAKIFWATVGALAVEGSPVKWCATHRKHHQFSDHHGDPHSPHLHDGGAINAIKGFIHAHFGWLITGHWTEADTKKYAPDLMKDPVLGWLDRNYVWVVVASLLLPAVIAGLVTMSFSGALLGLLWGGFARVGFTHHMTWSINSICHVFGTRDYKSSDDSRNNLLFGVLSHGEGWHNNHHAFPTSARHGLKWWQFDLSWLIIRAMQATGLAWKVRLPSEKALEKRAL</sequence>
<keyword evidence="4" id="KW-0276">Fatty acid metabolism</keyword>
<keyword evidence="6" id="KW-0560">Oxidoreductase</keyword>
<dbReference type="Pfam" id="PF00487">
    <property type="entry name" value="FA_desaturase"/>
    <property type="match status" value="1"/>
</dbReference>
<dbReference type="PRINTS" id="PR00075">
    <property type="entry name" value="FACDDSATRASE"/>
</dbReference>
<evidence type="ECO:0000256" key="5">
    <source>
        <dbReference type="ARBA" id="ARBA00022989"/>
    </source>
</evidence>
<dbReference type="GO" id="GO:0016717">
    <property type="term" value="F:oxidoreductase activity, acting on paired donors, with oxidation of a pair of donors resulting in the reduction of molecular oxygen to two molecules of water"/>
    <property type="evidence" value="ECO:0007669"/>
    <property type="project" value="InterPro"/>
</dbReference>
<keyword evidence="7" id="KW-0408">Iron</keyword>
<evidence type="ECO:0000313" key="13">
    <source>
        <dbReference type="EMBL" id="QEG21451.1"/>
    </source>
</evidence>
<feature type="compositionally biased region" description="Polar residues" evidence="10">
    <location>
        <begin position="1"/>
        <end position="12"/>
    </location>
</feature>
<dbReference type="InterPro" id="IPR005804">
    <property type="entry name" value="FA_desaturase_dom"/>
</dbReference>
<evidence type="ECO:0000256" key="11">
    <source>
        <dbReference type="SAM" id="Phobius"/>
    </source>
</evidence>
<feature type="transmembrane region" description="Helical" evidence="11">
    <location>
        <begin position="84"/>
        <end position="106"/>
    </location>
</feature>
<evidence type="ECO:0000256" key="10">
    <source>
        <dbReference type="SAM" id="MobiDB-lite"/>
    </source>
</evidence>
<feature type="region of interest" description="Disordered" evidence="10">
    <location>
        <begin position="1"/>
        <end position="25"/>
    </location>
</feature>
<keyword evidence="5 11" id="KW-1133">Transmembrane helix</keyword>
<evidence type="ECO:0000259" key="12">
    <source>
        <dbReference type="Pfam" id="PF00487"/>
    </source>
</evidence>
<organism evidence="13 14">
    <name type="scientific">Mariniblastus fucicola</name>
    <dbReference type="NCBI Taxonomy" id="980251"/>
    <lineage>
        <taxon>Bacteria</taxon>
        <taxon>Pseudomonadati</taxon>
        <taxon>Planctomycetota</taxon>
        <taxon>Planctomycetia</taxon>
        <taxon>Pirellulales</taxon>
        <taxon>Pirellulaceae</taxon>
        <taxon>Mariniblastus</taxon>
    </lineage>
</organism>
<evidence type="ECO:0000313" key="14">
    <source>
        <dbReference type="Proteomes" id="UP000322214"/>
    </source>
</evidence>
<evidence type="ECO:0000256" key="3">
    <source>
        <dbReference type="ARBA" id="ARBA00022692"/>
    </source>
</evidence>
<reference evidence="13 14" key="1">
    <citation type="submission" date="2019-08" db="EMBL/GenBank/DDBJ databases">
        <title>Deep-cultivation of Planctomycetes and their phenomic and genomic characterization uncovers novel biology.</title>
        <authorList>
            <person name="Wiegand S."/>
            <person name="Jogler M."/>
            <person name="Boedeker C."/>
            <person name="Pinto D."/>
            <person name="Vollmers J."/>
            <person name="Rivas-Marin E."/>
            <person name="Kohn T."/>
            <person name="Peeters S.H."/>
            <person name="Heuer A."/>
            <person name="Rast P."/>
            <person name="Oberbeckmann S."/>
            <person name="Bunk B."/>
            <person name="Jeske O."/>
            <person name="Meyerdierks A."/>
            <person name="Storesund J.E."/>
            <person name="Kallscheuer N."/>
            <person name="Luecker S."/>
            <person name="Lage O.M."/>
            <person name="Pohl T."/>
            <person name="Merkel B.J."/>
            <person name="Hornburger P."/>
            <person name="Mueller R.-W."/>
            <person name="Bruemmer F."/>
            <person name="Labrenz M."/>
            <person name="Spormann A.M."/>
            <person name="Op den Camp H."/>
            <person name="Overmann J."/>
            <person name="Amann R."/>
            <person name="Jetten M.S.M."/>
            <person name="Mascher T."/>
            <person name="Medema M.H."/>
            <person name="Devos D.P."/>
            <person name="Kaster A.-K."/>
            <person name="Ovreas L."/>
            <person name="Rohde M."/>
            <person name="Galperin M.Y."/>
            <person name="Jogler C."/>
        </authorList>
    </citation>
    <scope>NUCLEOTIDE SEQUENCE [LARGE SCALE GENOMIC DNA]</scope>
    <source>
        <strain evidence="13 14">FC18</strain>
    </source>
</reference>
<keyword evidence="9 11" id="KW-0472">Membrane</keyword>
<dbReference type="GO" id="GO:0016020">
    <property type="term" value="C:membrane"/>
    <property type="evidence" value="ECO:0007669"/>
    <property type="project" value="UniProtKB-SubCell"/>
</dbReference>
<dbReference type="KEGG" id="mff:MFFC18_13070"/>
<dbReference type="OrthoDB" id="19906at2"/>
<comment type="similarity">
    <text evidence="2">Belongs to the fatty acid desaturase type 2 family.</text>
</comment>
<name>A0A5B9PEI6_9BACT</name>
<dbReference type="EMBL" id="CP042912">
    <property type="protein sequence ID" value="QEG21451.1"/>
    <property type="molecule type" value="Genomic_DNA"/>
</dbReference>
<evidence type="ECO:0000256" key="4">
    <source>
        <dbReference type="ARBA" id="ARBA00022832"/>
    </source>
</evidence>
<dbReference type="STRING" id="980251.GCA_001642875_01568"/>
<proteinExistence type="inferred from homology"/>
<dbReference type="PANTHER" id="PTHR11351">
    <property type="entry name" value="ACYL-COA DESATURASE"/>
    <property type="match status" value="1"/>
</dbReference>
<feature type="domain" description="Fatty acid desaturase" evidence="12">
    <location>
        <begin position="84"/>
        <end position="322"/>
    </location>
</feature>
<dbReference type="GO" id="GO:0006631">
    <property type="term" value="P:fatty acid metabolic process"/>
    <property type="evidence" value="ECO:0007669"/>
    <property type="project" value="UniProtKB-KW"/>
</dbReference>
<accession>A0A5B9PEI6</accession>
<dbReference type="AlphaFoldDB" id="A0A5B9PEI6"/>
<dbReference type="InterPro" id="IPR015876">
    <property type="entry name" value="Acyl-CoA_DS"/>
</dbReference>
<keyword evidence="3 11" id="KW-0812">Transmembrane</keyword>
<evidence type="ECO:0000256" key="8">
    <source>
        <dbReference type="ARBA" id="ARBA00023098"/>
    </source>
</evidence>
<gene>
    <name evidence="13" type="ORF">MFFC18_13070</name>
</gene>
<dbReference type="Proteomes" id="UP000322214">
    <property type="component" value="Chromosome"/>
</dbReference>
<evidence type="ECO:0000256" key="9">
    <source>
        <dbReference type="ARBA" id="ARBA00023136"/>
    </source>
</evidence>